<proteinExistence type="predicted"/>
<sequence>MNLRKDRQTLKLFLGVLGILILWLVYNLQAQKLYTEIQDFVTEGASYVVRVLEFTHFRGEALLWMLILYFVLVSMTNIFLFYIFKKSTYNKKILLSYIILFDVVLVSITCVIANLFWPVYLLLTLLSILIIAAAVHVSSIIWGKTVTYNKGDVVFCSEGFETEDIAKNNLNKKIKDIDKNGISKLSGNIFEDDDMYYFEIYVNDKTILDNKGEFIVNEKI</sequence>
<evidence type="ECO:0000256" key="1">
    <source>
        <dbReference type="SAM" id="Phobius"/>
    </source>
</evidence>
<organism evidence="2 3">
    <name type="scientific">Candidatus Vagococcus giribetii</name>
    <dbReference type="NCBI Taxonomy" id="2230876"/>
    <lineage>
        <taxon>Bacteria</taxon>
        <taxon>Bacillati</taxon>
        <taxon>Bacillota</taxon>
        <taxon>Bacilli</taxon>
        <taxon>Lactobacillales</taxon>
        <taxon>Enterococcaceae</taxon>
        <taxon>Vagococcus</taxon>
    </lineage>
</organism>
<keyword evidence="1" id="KW-0472">Membrane</keyword>
<reference evidence="2 3" key="1">
    <citation type="submission" date="2021-03" db="EMBL/GenBank/DDBJ databases">
        <title>Enterococcal diversity collection.</title>
        <authorList>
            <person name="Gilmore M.S."/>
            <person name="Schwartzman J."/>
            <person name="Van Tyne D."/>
            <person name="Martin M."/>
            <person name="Earl A.M."/>
            <person name="Manson A.L."/>
            <person name="Straub T."/>
            <person name="Salamzade R."/>
            <person name="Saavedra J."/>
            <person name="Lebreton F."/>
            <person name="Prichula J."/>
            <person name="Schaufler K."/>
            <person name="Gaca A."/>
            <person name="Sgardioli B."/>
            <person name="Wagenaar J."/>
            <person name="Strong T."/>
        </authorList>
    </citation>
    <scope>NUCLEOTIDE SEQUENCE [LARGE SCALE GENOMIC DNA]</scope>
    <source>
        <strain evidence="2 3">DIV0080</strain>
    </source>
</reference>
<evidence type="ECO:0000313" key="3">
    <source>
        <dbReference type="Proteomes" id="UP000664857"/>
    </source>
</evidence>
<keyword evidence="1" id="KW-0812">Transmembrane</keyword>
<dbReference type="RefSeq" id="WP_206965502.1">
    <property type="nucleotide sequence ID" value="NZ_JAFLVX010000015.1"/>
</dbReference>
<keyword evidence="1" id="KW-1133">Transmembrane helix</keyword>
<dbReference type="EMBL" id="JAFLVX010000015">
    <property type="protein sequence ID" value="MBO0476478.1"/>
    <property type="molecule type" value="Genomic_DNA"/>
</dbReference>
<feature type="transmembrane region" description="Helical" evidence="1">
    <location>
        <begin position="94"/>
        <end position="117"/>
    </location>
</feature>
<feature type="transmembrane region" description="Helical" evidence="1">
    <location>
        <begin position="61"/>
        <end position="82"/>
    </location>
</feature>
<protein>
    <submittedName>
        <fullName evidence="2">Uncharacterized protein</fullName>
    </submittedName>
</protein>
<evidence type="ECO:0000313" key="2">
    <source>
        <dbReference type="EMBL" id="MBO0476478.1"/>
    </source>
</evidence>
<accession>A0ABS3HTH5</accession>
<feature type="transmembrane region" description="Helical" evidence="1">
    <location>
        <begin position="12"/>
        <end position="29"/>
    </location>
</feature>
<gene>
    <name evidence="2" type="ORF">DOK76_05305</name>
</gene>
<dbReference type="Proteomes" id="UP000664857">
    <property type="component" value="Unassembled WGS sequence"/>
</dbReference>
<keyword evidence="3" id="KW-1185">Reference proteome</keyword>
<name>A0ABS3HTH5_9ENTE</name>
<feature type="transmembrane region" description="Helical" evidence="1">
    <location>
        <begin position="123"/>
        <end position="142"/>
    </location>
</feature>
<comment type="caution">
    <text evidence="2">The sequence shown here is derived from an EMBL/GenBank/DDBJ whole genome shotgun (WGS) entry which is preliminary data.</text>
</comment>